<dbReference type="Pfam" id="PF07894">
    <property type="entry name" value="SACK1"/>
    <property type="match status" value="1"/>
</dbReference>
<feature type="compositionally biased region" description="Basic and acidic residues" evidence="4">
    <location>
        <begin position="913"/>
        <end position="922"/>
    </location>
</feature>
<dbReference type="PANTHER" id="PTHR16181:SF29">
    <property type="entry name" value="PROTEIN FAM83A-RELATED"/>
    <property type="match status" value="1"/>
</dbReference>
<dbReference type="InterPro" id="IPR012461">
    <property type="entry name" value="SACK1"/>
</dbReference>
<feature type="compositionally biased region" description="Low complexity" evidence="4">
    <location>
        <begin position="705"/>
        <end position="718"/>
    </location>
</feature>
<organism evidence="6 7">
    <name type="scientific">Channa argus</name>
    <name type="common">Northern snakehead</name>
    <name type="synonym">Ophicephalus argus</name>
    <dbReference type="NCBI Taxonomy" id="215402"/>
    <lineage>
        <taxon>Eukaryota</taxon>
        <taxon>Metazoa</taxon>
        <taxon>Chordata</taxon>
        <taxon>Craniata</taxon>
        <taxon>Vertebrata</taxon>
        <taxon>Euteleostomi</taxon>
        <taxon>Actinopterygii</taxon>
        <taxon>Neopterygii</taxon>
        <taxon>Teleostei</taxon>
        <taxon>Neoteleostei</taxon>
        <taxon>Acanthomorphata</taxon>
        <taxon>Anabantaria</taxon>
        <taxon>Anabantiformes</taxon>
        <taxon>Channoidei</taxon>
        <taxon>Channidae</taxon>
        <taxon>Channa</taxon>
    </lineage>
</organism>
<reference evidence="6 7" key="1">
    <citation type="submission" date="2019-02" db="EMBL/GenBank/DDBJ databases">
        <title>Opniocepnalus argus genome.</title>
        <authorList>
            <person name="Zhou C."/>
            <person name="Xiao S."/>
        </authorList>
    </citation>
    <scope>NUCLEOTIDE SEQUENCE [LARGE SCALE GENOMIC DNA]</scope>
    <source>
        <strain evidence="6">OARG1902GOOAL</strain>
        <tissue evidence="6">Muscle</tissue>
    </source>
</reference>
<evidence type="ECO:0000313" key="7">
    <source>
        <dbReference type="Proteomes" id="UP000503349"/>
    </source>
</evidence>
<feature type="compositionally biased region" description="Basic and acidic residues" evidence="4">
    <location>
        <begin position="497"/>
        <end position="509"/>
    </location>
</feature>
<feature type="compositionally biased region" description="Pro residues" evidence="4">
    <location>
        <begin position="1379"/>
        <end position="1389"/>
    </location>
</feature>
<feature type="domain" description="Scaffolding anchor of CK1" evidence="5">
    <location>
        <begin position="16"/>
        <end position="285"/>
    </location>
</feature>
<evidence type="ECO:0000256" key="1">
    <source>
        <dbReference type="ARBA" id="ARBA00004496"/>
    </source>
</evidence>
<accession>A0A6G1QDH7</accession>
<feature type="compositionally biased region" description="Basic and acidic residues" evidence="4">
    <location>
        <begin position="1170"/>
        <end position="1213"/>
    </location>
</feature>
<evidence type="ECO:0000256" key="2">
    <source>
        <dbReference type="ARBA" id="ARBA00006937"/>
    </source>
</evidence>
<feature type="compositionally biased region" description="Basic and acidic residues" evidence="4">
    <location>
        <begin position="1465"/>
        <end position="1474"/>
    </location>
</feature>
<dbReference type="PANTHER" id="PTHR16181">
    <property type="entry name" value="PROTEIN FAM83A-RELATED"/>
    <property type="match status" value="1"/>
</dbReference>
<feature type="compositionally biased region" description="Basic and acidic residues" evidence="4">
    <location>
        <begin position="468"/>
        <end position="479"/>
    </location>
</feature>
<keyword evidence="7" id="KW-1185">Reference proteome</keyword>
<dbReference type="GO" id="GO:0007165">
    <property type="term" value="P:signal transduction"/>
    <property type="evidence" value="ECO:0007669"/>
    <property type="project" value="TreeGrafter"/>
</dbReference>
<feature type="region of interest" description="Disordered" evidence="4">
    <location>
        <begin position="896"/>
        <end position="984"/>
    </location>
</feature>
<reference evidence="7" key="2">
    <citation type="submission" date="2019-02" db="EMBL/GenBank/DDBJ databases">
        <title>Opniocepnalus argus Var Kimnra genome.</title>
        <authorList>
            <person name="Zhou C."/>
            <person name="Xiao S."/>
        </authorList>
    </citation>
    <scope>NUCLEOTIDE SEQUENCE [LARGE SCALE GENOMIC DNA]</scope>
</reference>
<feature type="compositionally biased region" description="Low complexity" evidence="4">
    <location>
        <begin position="614"/>
        <end position="623"/>
    </location>
</feature>
<dbReference type="Gene3D" id="3.30.870.10">
    <property type="entry name" value="Endonuclease Chain A"/>
    <property type="match status" value="1"/>
</dbReference>
<dbReference type="InterPro" id="IPR050944">
    <property type="entry name" value="FAM83"/>
</dbReference>
<sequence length="1521" mass="166495">MALSQIQCLDENHVNPRTHESKPEFLYCEDQRLALEALLRDGREAFTKHLEARGLRGFLSDLELETFLEAVEPYDPDSDLFPVNAEDDEPPLSLHYWPDLSDTSVPQLDLGWPDSESYRGVTRATVYTQPPLDGQAHIKEVVRKMIAQAQKVIAVVMDVFTDVDIFRDLLDAGFKRRVAVYILLERTTLPHFMSMCQRANMHAGHLKHLRVRCMDGAEFYTRSCTKVKGRMGHRFMFVDGDKAVSGSYNFTWMSSRLDRNLITVVTGQAVDAFDRLFRHLYVTSSSVDLRQIATEPEPEPEPLPQPAAVVPPSAALARKLYNPKYALLTIGNPSQTSTPSADPSSSKEPLNLENSKNPDVPETDKRRKKRASKEAIEVPPLHPGLIDLEKACLISYLPTWPEPDPPSDVIGFINIRDSSKPTQVHMQRSEMFETSQAIRFSSPLSMPKETLPEVAKPRQFTAKCDEVKKLQPMGDKTKAGESLVDSVQPTQLTPQPDDIKCKKEGHEQEPSSGQKSKPTKDTTEAHRITTKNKLLSSTPLVQDAGSNTTPHLIAHTAAQSSSSKVSTPNSHGSSDSTQTVTTNSSKSESLPELNTQNKAETTLNTQRLVAHETQTLESTSTQSPHLHAPAESNSEQCTQEPTGLPPTNSHTQQQSSSEMTSVIHSNISTASASETNSHSTSVTTNVCTPLSSTLASPVLPPLASPSAMLDLTPPSSATSPPPPIPKPRTIHLVIKGTNEDLPEFSVDRTERLASMGQLVVHSKPEVATVAQTPPEKEPETVLELHTSKMGKQRDTENTGSPEEAPQQERTVASKETKGKGAVALDDTAAETQAQSAVLIPDAPKAGGVHIQEMIPKEINPSTNGKITSKTQTDQTATVVTDTKTLEKALTNCELAQTASETSNNVTQQTHQARGHETQKPSHCETNPPSNGALDNVKCLNASTHSPFSTTANSHSSTDSADDGTSGQISNPSATPPPHMDSKAHMSKDNAHIHAAYQESQLAFKPRGSSHTPERPLRLHLSDTHIRDLRSQTSERELCSLTGLIRAPSSELLPPDSRTHTPDPRSYTPDLQSPTPDGGDGHVSPRDNSTVSTTSEEYYECCESPFRDPIFDSAGYRKNGTPEDHVTFTHTNTPNAATITTSFVSAADVNHNTHPDKKSSCSETQTIMRWEEHTASEENEKEKNVAERRTEQSSQEIETRGKKEAKKTEEHLVRGIDLTEVMEKDNESQPQAPKRKRPLNKSANESLVDGGAALGNSTKEGTDTKRLSTCGLKPDRVSADGERPDKEKVVDKAALKHSKMEKRDRAQSMRDSDGQKPLHGRQQQQGGGSSSPTRTPRPPRPISATQPLGTRLCESHQLNQAESKDLHGSFQVLDKTSSPRRPPSRPPPPMVLGASGSAGGQKQAKISHSQNNLPSQQHPAAQSRVRVGQSPSQHPYLKPHSSLLLTQSNIQPRPHPRSQNQSVSIREAHREEEARAPFTITFGRLYSLKGLRDKMSRLPAQSKKSGKRGGTSSPVQGRKSTS</sequence>
<feature type="compositionally biased region" description="Polar residues" evidence="4">
    <location>
        <begin position="1085"/>
        <end position="1095"/>
    </location>
</feature>
<dbReference type="SUPFAM" id="SSF56024">
    <property type="entry name" value="Phospholipase D/nuclease"/>
    <property type="match status" value="1"/>
</dbReference>
<dbReference type="GO" id="GO:0019901">
    <property type="term" value="F:protein kinase binding"/>
    <property type="evidence" value="ECO:0007669"/>
    <property type="project" value="TreeGrafter"/>
</dbReference>
<feature type="region of interest" description="Disordered" evidence="4">
    <location>
        <begin position="1045"/>
        <end position="1095"/>
    </location>
</feature>
<name>A0A6G1QDH7_CHAAH</name>
<dbReference type="Proteomes" id="UP000503349">
    <property type="component" value="Chromosome 15"/>
</dbReference>
<feature type="compositionally biased region" description="Low complexity" evidence="4">
    <location>
        <begin position="1319"/>
        <end position="1333"/>
    </location>
</feature>
<protein>
    <submittedName>
        <fullName evidence="6">Protein FAM83G Protein associated with SMAD1</fullName>
    </submittedName>
</protein>
<feature type="region of interest" description="Disordered" evidence="4">
    <location>
        <begin position="705"/>
        <end position="728"/>
    </location>
</feature>
<feature type="region of interest" description="Disordered" evidence="4">
    <location>
        <begin position="1170"/>
        <end position="1476"/>
    </location>
</feature>
<dbReference type="EMBL" id="CM015726">
    <property type="protein sequence ID" value="KAF3700383.1"/>
    <property type="molecule type" value="Genomic_DNA"/>
</dbReference>
<evidence type="ECO:0000259" key="5">
    <source>
        <dbReference type="Pfam" id="PF07894"/>
    </source>
</evidence>
<comment type="similarity">
    <text evidence="2">Belongs to the FAM83 family.</text>
</comment>
<feature type="compositionally biased region" description="Polar residues" evidence="4">
    <location>
        <begin position="557"/>
        <end position="600"/>
    </location>
</feature>
<keyword evidence="3" id="KW-0963">Cytoplasm</keyword>
<feature type="region of interest" description="Disordered" evidence="4">
    <location>
        <begin position="468"/>
        <end position="600"/>
    </location>
</feature>
<evidence type="ECO:0000313" key="6">
    <source>
        <dbReference type="EMBL" id="KAF3700383.1"/>
    </source>
</evidence>
<feature type="compositionally biased region" description="Polar residues" evidence="4">
    <location>
        <begin position="940"/>
        <end position="952"/>
    </location>
</feature>
<dbReference type="GO" id="GO:0005737">
    <property type="term" value="C:cytoplasm"/>
    <property type="evidence" value="ECO:0007669"/>
    <property type="project" value="UniProtKB-SubCell"/>
</dbReference>
<feature type="region of interest" description="Disordered" evidence="4">
    <location>
        <begin position="331"/>
        <end position="376"/>
    </location>
</feature>
<feature type="region of interest" description="Disordered" evidence="4">
    <location>
        <begin position="1492"/>
        <end position="1521"/>
    </location>
</feature>
<comment type="subcellular location">
    <subcellularLocation>
        <location evidence="1">Cytoplasm</location>
    </subcellularLocation>
</comment>
<feature type="region of interest" description="Disordered" evidence="4">
    <location>
        <begin position="614"/>
        <end position="662"/>
    </location>
</feature>
<evidence type="ECO:0000256" key="4">
    <source>
        <dbReference type="SAM" id="MobiDB-lite"/>
    </source>
</evidence>
<feature type="compositionally biased region" description="Polar residues" evidence="4">
    <location>
        <begin position="1442"/>
        <end position="1463"/>
    </location>
</feature>
<feature type="compositionally biased region" description="Polar residues" evidence="4">
    <location>
        <begin position="485"/>
        <end position="494"/>
    </location>
</feature>
<feature type="compositionally biased region" description="Basic and acidic residues" evidence="4">
    <location>
        <begin position="1300"/>
        <end position="1315"/>
    </location>
</feature>
<gene>
    <name evidence="6" type="ORF">EXN66_Car016070</name>
</gene>
<proteinExistence type="inferred from homology"/>
<evidence type="ECO:0000256" key="3">
    <source>
        <dbReference type="ARBA" id="ARBA00022490"/>
    </source>
</evidence>
<feature type="compositionally biased region" description="Basic and acidic residues" evidence="4">
    <location>
        <begin position="1272"/>
        <end position="1293"/>
    </location>
</feature>
<dbReference type="FunFam" id="3.30.870.10:FF:000004">
    <property type="entry name" value="protein FAM83H isoform X2"/>
    <property type="match status" value="1"/>
</dbReference>
<feature type="compositionally biased region" description="Low complexity" evidence="4">
    <location>
        <begin position="953"/>
        <end position="966"/>
    </location>
</feature>
<feature type="compositionally biased region" description="Basic and acidic residues" evidence="4">
    <location>
        <begin position="518"/>
        <end position="527"/>
    </location>
</feature>
<feature type="compositionally biased region" description="Polar residues" evidence="4">
    <location>
        <begin position="631"/>
        <end position="662"/>
    </location>
</feature>
<feature type="compositionally biased region" description="Polar residues" evidence="4">
    <location>
        <begin position="531"/>
        <end position="550"/>
    </location>
</feature>
<feature type="compositionally biased region" description="Polar residues" evidence="4">
    <location>
        <begin position="896"/>
        <end position="911"/>
    </location>
</feature>
<feature type="region of interest" description="Disordered" evidence="4">
    <location>
        <begin position="786"/>
        <end position="829"/>
    </location>
</feature>
<feature type="compositionally biased region" description="Polar residues" evidence="4">
    <location>
        <begin position="331"/>
        <end position="357"/>
    </location>
</feature>
<feature type="compositionally biased region" description="Polar residues" evidence="4">
    <location>
        <begin position="1405"/>
        <end position="1419"/>
    </location>
</feature>